<comment type="caution">
    <text evidence="1">The sequence shown here is derived from an EMBL/GenBank/DDBJ whole genome shotgun (WGS) entry which is preliminary data.</text>
</comment>
<protein>
    <submittedName>
        <fullName evidence="1">Uncharacterized protein</fullName>
    </submittedName>
</protein>
<dbReference type="AlphaFoldDB" id="A0A4U3L0G4"/>
<reference evidence="1 2" key="1">
    <citation type="submission" date="2019-05" db="EMBL/GenBank/DDBJ databases">
        <title>Panacibacter sp. strain 17mud1-8 Genome sequencing and assembly.</title>
        <authorList>
            <person name="Chhetri G."/>
        </authorList>
    </citation>
    <scope>NUCLEOTIDE SEQUENCE [LARGE SCALE GENOMIC DNA]</scope>
    <source>
        <strain evidence="1 2">17mud1-8</strain>
    </source>
</reference>
<keyword evidence="2" id="KW-1185">Reference proteome</keyword>
<gene>
    <name evidence="1" type="ORF">FC093_11340</name>
</gene>
<accession>A0A4U3L0G4</accession>
<organism evidence="1 2">
    <name type="scientific">Ilyomonas limi</name>
    <dbReference type="NCBI Taxonomy" id="2575867"/>
    <lineage>
        <taxon>Bacteria</taxon>
        <taxon>Pseudomonadati</taxon>
        <taxon>Bacteroidota</taxon>
        <taxon>Chitinophagia</taxon>
        <taxon>Chitinophagales</taxon>
        <taxon>Chitinophagaceae</taxon>
        <taxon>Ilyomonas</taxon>
    </lineage>
</organism>
<dbReference type="RefSeq" id="WP_137261902.1">
    <property type="nucleotide sequence ID" value="NZ_SZQL01000008.1"/>
</dbReference>
<name>A0A4U3L0G4_9BACT</name>
<evidence type="ECO:0000313" key="2">
    <source>
        <dbReference type="Proteomes" id="UP000305848"/>
    </source>
</evidence>
<proteinExistence type="predicted"/>
<dbReference type="EMBL" id="SZQL01000008">
    <property type="protein sequence ID" value="TKK68222.1"/>
    <property type="molecule type" value="Genomic_DNA"/>
</dbReference>
<sequence length="83" mass="9855">MQTIFINHREILTPDFFTVYHTADGNKYNRIENELNHNMFTEHINVIKIELYRNGTQTSHPTLKDVIYKDDYSGNTIAQYSFI</sequence>
<evidence type="ECO:0000313" key="1">
    <source>
        <dbReference type="EMBL" id="TKK68222.1"/>
    </source>
</evidence>
<dbReference type="Proteomes" id="UP000305848">
    <property type="component" value="Unassembled WGS sequence"/>
</dbReference>